<dbReference type="SUPFAM" id="SSF52540">
    <property type="entry name" value="P-loop containing nucleoside triphosphate hydrolases"/>
    <property type="match status" value="1"/>
</dbReference>
<name>A0A9X1CEL1_9BACI</name>
<dbReference type="GO" id="GO:0015833">
    <property type="term" value="P:peptide transport"/>
    <property type="evidence" value="ECO:0007669"/>
    <property type="project" value="InterPro"/>
</dbReference>
<dbReference type="FunFam" id="3.40.50.300:FF:000016">
    <property type="entry name" value="Oligopeptide ABC transporter ATP-binding component"/>
    <property type="match status" value="1"/>
</dbReference>
<keyword evidence="6 9" id="KW-0067">ATP-binding</keyword>
<dbReference type="InterPro" id="IPR050388">
    <property type="entry name" value="ABC_Ni/Peptide_Import"/>
</dbReference>
<evidence type="ECO:0000256" key="7">
    <source>
        <dbReference type="ARBA" id="ARBA00023136"/>
    </source>
</evidence>
<dbReference type="Pfam" id="PF00005">
    <property type="entry name" value="ABC_tran"/>
    <property type="match status" value="1"/>
</dbReference>
<dbReference type="Gene3D" id="3.40.50.300">
    <property type="entry name" value="P-loop containing nucleotide triphosphate hydrolases"/>
    <property type="match status" value="1"/>
</dbReference>
<dbReference type="PROSITE" id="PS00211">
    <property type="entry name" value="ABC_TRANSPORTER_1"/>
    <property type="match status" value="1"/>
</dbReference>
<dbReference type="InterPro" id="IPR003439">
    <property type="entry name" value="ABC_transporter-like_ATP-bd"/>
</dbReference>
<protein>
    <submittedName>
        <fullName evidence="9">Peptide/nickel transport system ATP-binding protein</fullName>
    </submittedName>
</protein>
<evidence type="ECO:0000256" key="2">
    <source>
        <dbReference type="ARBA" id="ARBA00005417"/>
    </source>
</evidence>
<evidence type="ECO:0000256" key="4">
    <source>
        <dbReference type="ARBA" id="ARBA00022475"/>
    </source>
</evidence>
<sequence length="345" mass="38120">MKQLGKEKLLEVKDLKVYFEIGHDKIAKAVDGVSFSINKGETVALVGESGSGKSVTSLSIMRLIPTPPGKIVGGSIELDGQDLLSYTEKNMRKVRGEDIGMIFQEPMTSLDPVFKIENQLIESIIYHQRISKKEAKQRALELLQLVGIANPEKVLHEYPHQLSGGMRQRVMIAIAMSNNPKLLIADEPTTALDVTVQAQILKLMLKMKDSFNSSILLITHDMGVVAETADRVLVMYGGQIVEEAQVKELFLNPKHPYTAALLRTIPSLEQNTRRLPSIPGNVPPAHKFPKGCRFADRCEFAMDICRESAPALGRISDGHQVRCHLPFMKGGQEIGEETRSITGSV</sequence>
<accession>A0A9X1CEL1</accession>
<dbReference type="InterPro" id="IPR017871">
    <property type="entry name" value="ABC_transporter-like_CS"/>
</dbReference>
<dbReference type="RefSeq" id="WP_149473678.1">
    <property type="nucleotide sequence ID" value="NZ_JAGGMB010000003.1"/>
</dbReference>
<evidence type="ECO:0000313" key="10">
    <source>
        <dbReference type="Proteomes" id="UP001138793"/>
    </source>
</evidence>
<keyword evidence="4" id="KW-1003">Cell membrane</keyword>
<dbReference type="InterPro" id="IPR013563">
    <property type="entry name" value="Oligopep_ABC_C"/>
</dbReference>
<dbReference type="OrthoDB" id="9802264at2"/>
<dbReference type="EMBL" id="JAGGMB010000003">
    <property type="protein sequence ID" value="MBP2077155.1"/>
    <property type="molecule type" value="Genomic_DNA"/>
</dbReference>
<organism evidence="9 10">
    <name type="scientific">Oceanobacillus polygoni</name>
    <dbReference type="NCBI Taxonomy" id="1235259"/>
    <lineage>
        <taxon>Bacteria</taxon>
        <taxon>Bacillati</taxon>
        <taxon>Bacillota</taxon>
        <taxon>Bacilli</taxon>
        <taxon>Bacillales</taxon>
        <taxon>Bacillaceae</taxon>
        <taxon>Oceanobacillus</taxon>
    </lineage>
</organism>
<dbReference type="PANTHER" id="PTHR43297:SF2">
    <property type="entry name" value="DIPEPTIDE TRANSPORT ATP-BINDING PROTEIN DPPD"/>
    <property type="match status" value="1"/>
</dbReference>
<proteinExistence type="inferred from homology"/>
<dbReference type="Pfam" id="PF08352">
    <property type="entry name" value="oligo_HPY"/>
    <property type="match status" value="1"/>
</dbReference>
<dbReference type="PANTHER" id="PTHR43297">
    <property type="entry name" value="OLIGOPEPTIDE TRANSPORT ATP-BINDING PROTEIN APPD"/>
    <property type="match status" value="1"/>
</dbReference>
<dbReference type="GO" id="GO:0005524">
    <property type="term" value="F:ATP binding"/>
    <property type="evidence" value="ECO:0007669"/>
    <property type="project" value="UniProtKB-KW"/>
</dbReference>
<dbReference type="GO" id="GO:0016887">
    <property type="term" value="F:ATP hydrolysis activity"/>
    <property type="evidence" value="ECO:0007669"/>
    <property type="project" value="InterPro"/>
</dbReference>
<feature type="domain" description="ABC transporter" evidence="8">
    <location>
        <begin position="10"/>
        <end position="262"/>
    </location>
</feature>
<gene>
    <name evidence="9" type="ORF">J2Z64_001386</name>
</gene>
<dbReference type="GO" id="GO:0005886">
    <property type="term" value="C:plasma membrane"/>
    <property type="evidence" value="ECO:0007669"/>
    <property type="project" value="UniProtKB-SubCell"/>
</dbReference>
<comment type="similarity">
    <text evidence="2">Belongs to the ABC transporter superfamily.</text>
</comment>
<dbReference type="CDD" id="cd03257">
    <property type="entry name" value="ABC_NikE_OppD_transporters"/>
    <property type="match status" value="1"/>
</dbReference>
<evidence type="ECO:0000256" key="3">
    <source>
        <dbReference type="ARBA" id="ARBA00022448"/>
    </source>
</evidence>
<dbReference type="AlphaFoldDB" id="A0A9X1CEL1"/>
<keyword evidence="7" id="KW-0472">Membrane</keyword>
<reference evidence="9" key="1">
    <citation type="submission" date="2021-03" db="EMBL/GenBank/DDBJ databases">
        <title>Genomic Encyclopedia of Type Strains, Phase IV (KMG-IV): sequencing the most valuable type-strain genomes for metagenomic binning, comparative biology and taxonomic classification.</title>
        <authorList>
            <person name="Goeker M."/>
        </authorList>
    </citation>
    <scope>NUCLEOTIDE SEQUENCE</scope>
    <source>
        <strain evidence="9">DSM 107338</strain>
    </source>
</reference>
<evidence type="ECO:0000256" key="6">
    <source>
        <dbReference type="ARBA" id="ARBA00022840"/>
    </source>
</evidence>
<comment type="caution">
    <text evidence="9">The sequence shown here is derived from an EMBL/GenBank/DDBJ whole genome shotgun (WGS) entry which is preliminary data.</text>
</comment>
<dbReference type="InterPro" id="IPR027417">
    <property type="entry name" value="P-loop_NTPase"/>
</dbReference>
<evidence type="ECO:0000313" key="9">
    <source>
        <dbReference type="EMBL" id="MBP2077155.1"/>
    </source>
</evidence>
<dbReference type="Proteomes" id="UP001138793">
    <property type="component" value="Unassembled WGS sequence"/>
</dbReference>
<keyword evidence="5" id="KW-0547">Nucleotide-binding</keyword>
<evidence type="ECO:0000259" key="8">
    <source>
        <dbReference type="PROSITE" id="PS50893"/>
    </source>
</evidence>
<dbReference type="SMART" id="SM00382">
    <property type="entry name" value="AAA"/>
    <property type="match status" value="1"/>
</dbReference>
<comment type="subcellular location">
    <subcellularLocation>
        <location evidence="1">Cell membrane</location>
        <topology evidence="1">Peripheral membrane protein</topology>
    </subcellularLocation>
</comment>
<keyword evidence="3" id="KW-0813">Transport</keyword>
<dbReference type="NCBIfam" id="TIGR01727">
    <property type="entry name" value="oligo_HPY"/>
    <property type="match status" value="1"/>
</dbReference>
<dbReference type="InterPro" id="IPR003593">
    <property type="entry name" value="AAA+_ATPase"/>
</dbReference>
<keyword evidence="10" id="KW-1185">Reference proteome</keyword>
<dbReference type="PROSITE" id="PS50893">
    <property type="entry name" value="ABC_TRANSPORTER_2"/>
    <property type="match status" value="1"/>
</dbReference>
<evidence type="ECO:0000256" key="1">
    <source>
        <dbReference type="ARBA" id="ARBA00004202"/>
    </source>
</evidence>
<evidence type="ECO:0000256" key="5">
    <source>
        <dbReference type="ARBA" id="ARBA00022741"/>
    </source>
</evidence>